<evidence type="ECO:0000313" key="3">
    <source>
        <dbReference type="Proteomes" id="UP000324222"/>
    </source>
</evidence>
<feature type="region of interest" description="Disordered" evidence="1">
    <location>
        <begin position="1"/>
        <end position="64"/>
    </location>
</feature>
<feature type="compositionally biased region" description="Basic and acidic residues" evidence="1">
    <location>
        <begin position="741"/>
        <end position="753"/>
    </location>
</feature>
<sequence>MEVSCAPCPPGPTSLPLSSSAPDSVTTCATTTITTTTAAGKQKNTNLTEVSPDSGNGEDLDEFDPLKSPVKILATECEPEIEVLEAAVSGLRQQEENHLPLCGGGNTGSKASPSAAHDASGHGQAEEKHCKTDKSEKQESEMTACMTEKPELFRLSPQPEQPSGDRAEWQSAKQPDLLGGGVSPRPIRGTYYSPAFNLRPLHSSLLVSCGQPFQCGPFSTPCGAIGNPRRGAEENGVFSLPEGGENMLDASLFSKSYLLGDNGRTCIKPFSLVSKGETEHFRKHTSNCCDTTYSLGTPHQVKTVRNPEYPRCLRSRPARRYTNPEVVRKQPTSGGLLTTSCDLMTSPLGQCACVNPGTSHACAPRLSSKSSMGMLNPMFEADFSSKQENHTAVPSSPRKLSLDHGSKAKCSGNADICGSHPSKPCIFPLHEESPIATQSLSRNARDHFRRASESSSGSSGHGHQPLSSASSEDGASKSSGSGKKTSLPAKLEYLGSTTQPQNRKPVSKPESFVPESVLRSLDAITCTTQGDGSAKSKTRPPMVTSPDWIDFLTPPQDAYTQRLFTPDNLHDELFYPAPYGLKSEVYQNLNAREADFVLQKPNRKPRTEPLPSPRVTATAPQRAESPDVQDGIIPPLATEDEEALKEGARESRKASLKERRKSSLEKLFIPKPSEATDPILNVKIDNFDREEYVKYKKTLSETDSLIAERLKFATKGKQNSQDSDSSNKSDNRLLSSSQELLKPETLHANKSVEEPTTTKLSPVDKTHENLQESKDKIHGTAPQNAISNSQMNTFLINEIFDVKPRSRKQTLPRQRSLEENQTANKDNSQKRIRKQSLPTEELFGIRRNQNTKKYSLHQLVSYSAKVSTAAVGTVFSPLNETNEPHTITTKVTKKKANSISLPERERLKIDTKFRSKSSETRLPRKVWQPDKGEAFLATSPRRLSSELCPSPYKGTSAQMKKSRNFPRQKDRQSDSSHHHHHHHHHHHNHRHHSREGAHRRPHRTEHLRRRPRKSSSSPANDRERRQKPASHRSPRKVPREMRRPAESHINLGAPLSPSEQDSGGDLFTNAGCSLQGLQTCEGRPVVPYEPLLDALTPDDPPAASGATR</sequence>
<dbReference type="AlphaFoldDB" id="A0A5B7EF78"/>
<organism evidence="2 3">
    <name type="scientific">Portunus trituberculatus</name>
    <name type="common">Swimming crab</name>
    <name type="synonym">Neptunus trituberculatus</name>
    <dbReference type="NCBI Taxonomy" id="210409"/>
    <lineage>
        <taxon>Eukaryota</taxon>
        <taxon>Metazoa</taxon>
        <taxon>Ecdysozoa</taxon>
        <taxon>Arthropoda</taxon>
        <taxon>Crustacea</taxon>
        <taxon>Multicrustacea</taxon>
        <taxon>Malacostraca</taxon>
        <taxon>Eumalacostraca</taxon>
        <taxon>Eucarida</taxon>
        <taxon>Decapoda</taxon>
        <taxon>Pleocyemata</taxon>
        <taxon>Brachyura</taxon>
        <taxon>Eubrachyura</taxon>
        <taxon>Portunoidea</taxon>
        <taxon>Portunidae</taxon>
        <taxon>Portuninae</taxon>
        <taxon>Portunus</taxon>
    </lineage>
</organism>
<dbReference type="Proteomes" id="UP000324222">
    <property type="component" value="Unassembled WGS sequence"/>
</dbReference>
<gene>
    <name evidence="2" type="ORF">E2C01_026122</name>
</gene>
<evidence type="ECO:0000313" key="2">
    <source>
        <dbReference type="EMBL" id="MPC32792.1"/>
    </source>
</evidence>
<feature type="compositionally biased region" description="Basic and acidic residues" evidence="1">
    <location>
        <begin position="967"/>
        <end position="976"/>
    </location>
</feature>
<feature type="compositionally biased region" description="Low complexity" evidence="1">
    <location>
        <begin position="14"/>
        <end position="39"/>
    </location>
</feature>
<dbReference type="EMBL" id="VSRR010002697">
    <property type="protein sequence ID" value="MPC32792.1"/>
    <property type="molecule type" value="Genomic_DNA"/>
</dbReference>
<feature type="compositionally biased region" description="Basic and acidic residues" evidence="1">
    <location>
        <begin position="762"/>
        <end position="778"/>
    </location>
</feature>
<feature type="compositionally biased region" description="Basic residues" evidence="1">
    <location>
        <begin position="1027"/>
        <end position="1036"/>
    </location>
</feature>
<feature type="compositionally biased region" description="Basic and acidic residues" evidence="1">
    <location>
        <begin position="443"/>
        <end position="452"/>
    </location>
</feature>
<feature type="region of interest" description="Disordered" evidence="1">
    <location>
        <begin position="526"/>
        <end position="548"/>
    </location>
</feature>
<name>A0A5B7EF78_PORTR</name>
<feature type="region of interest" description="Disordered" evidence="1">
    <location>
        <begin position="385"/>
        <end position="406"/>
    </location>
</feature>
<feature type="compositionally biased region" description="Polar residues" evidence="1">
    <location>
        <begin position="495"/>
        <end position="504"/>
    </location>
</feature>
<feature type="compositionally biased region" description="Basic residues" evidence="1">
    <location>
        <begin position="977"/>
        <end position="1013"/>
    </location>
</feature>
<feature type="compositionally biased region" description="Basic and acidic residues" evidence="1">
    <location>
        <begin position="644"/>
        <end position="662"/>
    </location>
</feature>
<feature type="region of interest" description="Disordered" evidence="1">
    <location>
        <begin position="441"/>
        <end position="488"/>
    </location>
</feature>
<keyword evidence="3" id="KW-1185">Reference proteome</keyword>
<dbReference type="OrthoDB" id="6359157at2759"/>
<feature type="compositionally biased region" description="Basic and acidic residues" evidence="1">
    <location>
        <begin position="124"/>
        <end position="140"/>
    </location>
</feature>
<feature type="compositionally biased region" description="Polar residues" evidence="1">
    <location>
        <begin position="811"/>
        <end position="826"/>
    </location>
</feature>
<feature type="compositionally biased region" description="Low complexity" evidence="1">
    <location>
        <begin position="453"/>
        <end position="486"/>
    </location>
</feature>
<feature type="compositionally biased region" description="Polar residues" evidence="1">
    <location>
        <begin position="42"/>
        <end position="54"/>
    </location>
</feature>
<feature type="region of interest" description="Disordered" evidence="1">
    <location>
        <begin position="937"/>
        <end position="1071"/>
    </location>
</feature>
<protein>
    <submittedName>
        <fullName evidence="2">Uncharacterized protein</fullName>
    </submittedName>
</protein>
<feature type="region of interest" description="Disordered" evidence="1">
    <location>
        <begin position="495"/>
        <end position="514"/>
    </location>
</feature>
<feature type="region of interest" description="Disordered" evidence="1">
    <location>
        <begin position="805"/>
        <end position="837"/>
    </location>
</feature>
<comment type="caution">
    <text evidence="2">The sequence shown here is derived from an EMBL/GenBank/DDBJ whole genome shotgun (WGS) entry which is preliminary data.</text>
</comment>
<feature type="region of interest" description="Disordered" evidence="1">
    <location>
        <begin position="596"/>
        <end position="662"/>
    </location>
</feature>
<evidence type="ECO:0000256" key="1">
    <source>
        <dbReference type="SAM" id="MobiDB-lite"/>
    </source>
</evidence>
<accession>A0A5B7EF78</accession>
<feature type="compositionally biased region" description="Basic and acidic residues" evidence="1">
    <location>
        <begin position="1037"/>
        <end position="1046"/>
    </location>
</feature>
<proteinExistence type="predicted"/>
<feature type="region of interest" description="Disordered" evidence="1">
    <location>
        <begin position="97"/>
        <end position="182"/>
    </location>
</feature>
<reference evidence="2 3" key="1">
    <citation type="submission" date="2019-05" db="EMBL/GenBank/DDBJ databases">
        <title>Another draft genome of Portunus trituberculatus and its Hox gene families provides insights of decapod evolution.</title>
        <authorList>
            <person name="Jeong J.-H."/>
            <person name="Song I."/>
            <person name="Kim S."/>
            <person name="Choi T."/>
            <person name="Kim D."/>
            <person name="Ryu S."/>
            <person name="Kim W."/>
        </authorList>
    </citation>
    <scope>NUCLEOTIDE SEQUENCE [LARGE SCALE GENOMIC DNA]</scope>
    <source>
        <tissue evidence="2">Muscle</tissue>
    </source>
</reference>
<feature type="region of interest" description="Disordered" evidence="1">
    <location>
        <begin position="714"/>
        <end position="789"/>
    </location>
</feature>